<feature type="domain" description="Right handed beta helix" evidence="1">
    <location>
        <begin position="175"/>
        <end position="325"/>
    </location>
</feature>
<evidence type="ECO:0000259" key="1">
    <source>
        <dbReference type="Pfam" id="PF13229"/>
    </source>
</evidence>
<dbReference type="Pfam" id="PF13229">
    <property type="entry name" value="Beta_helix"/>
    <property type="match status" value="1"/>
</dbReference>
<dbReference type="RefSeq" id="WP_204817440.1">
    <property type="nucleotide sequence ID" value="NZ_JANHOF010000002.1"/>
</dbReference>
<dbReference type="Proteomes" id="UP001589818">
    <property type="component" value="Unassembled WGS sequence"/>
</dbReference>
<dbReference type="InterPro" id="IPR006626">
    <property type="entry name" value="PbH1"/>
</dbReference>
<dbReference type="InterPro" id="IPR012334">
    <property type="entry name" value="Pectin_lyas_fold"/>
</dbReference>
<organism evidence="2 3">
    <name type="scientific">Paenibacillus mendelii</name>
    <dbReference type="NCBI Taxonomy" id="206163"/>
    <lineage>
        <taxon>Bacteria</taxon>
        <taxon>Bacillati</taxon>
        <taxon>Bacillota</taxon>
        <taxon>Bacilli</taxon>
        <taxon>Bacillales</taxon>
        <taxon>Paenibacillaceae</taxon>
        <taxon>Paenibacillus</taxon>
    </lineage>
</organism>
<protein>
    <submittedName>
        <fullName evidence="2">Right-handed parallel beta-helix repeat-containing protein</fullName>
    </submittedName>
</protein>
<dbReference type="InterPro" id="IPR011050">
    <property type="entry name" value="Pectin_lyase_fold/virulence"/>
</dbReference>
<reference evidence="2 3" key="1">
    <citation type="submission" date="2024-09" db="EMBL/GenBank/DDBJ databases">
        <authorList>
            <person name="Sun Q."/>
            <person name="Mori K."/>
        </authorList>
    </citation>
    <scope>NUCLEOTIDE SEQUENCE [LARGE SCALE GENOMIC DNA]</scope>
    <source>
        <strain evidence="2 3">CCM 4839</strain>
    </source>
</reference>
<comment type="caution">
    <text evidence="2">The sequence shown here is derived from an EMBL/GenBank/DDBJ whole genome shotgun (WGS) entry which is preliminary data.</text>
</comment>
<dbReference type="SUPFAM" id="SSF51126">
    <property type="entry name" value="Pectin lyase-like"/>
    <property type="match status" value="1"/>
</dbReference>
<accession>A0ABV6JK82</accession>
<evidence type="ECO:0000313" key="3">
    <source>
        <dbReference type="Proteomes" id="UP001589818"/>
    </source>
</evidence>
<gene>
    <name evidence="2" type="ORF">ACFFJ8_31825</name>
</gene>
<name>A0ABV6JK82_9BACL</name>
<keyword evidence="3" id="KW-1185">Reference proteome</keyword>
<dbReference type="InterPro" id="IPR039448">
    <property type="entry name" value="Beta_helix"/>
</dbReference>
<sequence>MNTNCFSNQRALLDVNSKIKIHTFFTRALEVVCFTLLAFTISFEASKFHSDNYPAIASANGQELSPVFSVDDDTSAIQSMIDRTPYGGKLVIPPGVYNLNKNQELAVNIDYGRSYSALKITKPITIIMDGVTFKTKTQNNHGIFWIYKASNVHLKGGSLLGDSMPTEGLLSSRVAVLVQESTGCTIENMKMNNFSQGINLFKTKKCTVKKVTTENNKGSGIISIRSKYSTIDSSIIRNSGDGHLSLYGGGRHNIVSNNIVSEDRPNKKFQQGITLELERYSTVINNTVSGFYYGIDVKNGSMLCNITRNTVTNNLFNIAVRAGDTNSKQLPSNNIIILNNNVLNPRKVHPNAGIYVASASGIGHIIQGNHVNQGDLIYGSLVIEKNLISRYVSFSGNLYK</sequence>
<dbReference type="Gene3D" id="2.160.20.10">
    <property type="entry name" value="Single-stranded right-handed beta-helix, Pectin lyase-like"/>
    <property type="match status" value="1"/>
</dbReference>
<evidence type="ECO:0000313" key="2">
    <source>
        <dbReference type="EMBL" id="MFC0395947.1"/>
    </source>
</evidence>
<dbReference type="SMART" id="SM00710">
    <property type="entry name" value="PbH1"/>
    <property type="match status" value="6"/>
</dbReference>
<dbReference type="EMBL" id="JBHLVF010000047">
    <property type="protein sequence ID" value="MFC0395947.1"/>
    <property type="molecule type" value="Genomic_DNA"/>
</dbReference>
<proteinExistence type="predicted"/>